<sequence>MEVQVLIENVVFARNFVAEHGLSLLLKKGNKEIVVDTGQSENFIKNCGLMGIDVGRIKKVVLTHGHYDHIGGLKGLLERNPEVKIYTHKEILNKKYAMRKGGQFEEIGFDLSFYEKYKNNFVLIDKDAEIEEGFYVITNTDITYDNEFTTKNFFVEKEGKRIPDKFLDEVFVVVKEEDGINVVTGCSHAGILNILETARNRFGVSYIKSLIGGFHLRGMEEEKVKDIARKIEEYGVKKVLTGHCTGIDEYGFLKSVLKDKISYLTTSSSIVV</sequence>
<protein>
    <submittedName>
        <fullName evidence="3">7, 8-dihydropterin-6-yl-methyl-4-(Beta-D-ribofuranosyl)aminobenzene 5'-phosphate synthase</fullName>
    </submittedName>
    <submittedName>
        <fullName evidence="2">MBL fold metallo-hydrolase</fullName>
    </submittedName>
</protein>
<dbReference type="RefSeq" id="WP_009610747.1">
    <property type="nucleotide sequence ID" value="NZ_DOLB01000164.1"/>
</dbReference>
<keyword evidence="2" id="KW-0378">Hydrolase</keyword>
<dbReference type="InterPro" id="IPR001279">
    <property type="entry name" value="Metallo-B-lactamas"/>
</dbReference>
<dbReference type="Gene3D" id="3.60.15.10">
    <property type="entry name" value="Ribonuclease Z/Hydroxyacylglutathione hydrolase-like"/>
    <property type="match status" value="1"/>
</dbReference>
<dbReference type="SMR" id="A0A117KVV2"/>
<dbReference type="SMART" id="SM00849">
    <property type="entry name" value="Lactamase_B"/>
    <property type="match status" value="1"/>
</dbReference>
<dbReference type="Pfam" id="PF00753">
    <property type="entry name" value="Lactamase_B"/>
    <property type="match status" value="1"/>
</dbReference>
<dbReference type="Proteomes" id="UP000264445">
    <property type="component" value="Unassembled WGS sequence"/>
</dbReference>
<accession>A0A117KVV2</accession>
<dbReference type="OMA" id="IGYHGFS"/>
<dbReference type="GO" id="GO:0016740">
    <property type="term" value="F:transferase activity"/>
    <property type="evidence" value="ECO:0007669"/>
    <property type="project" value="TreeGrafter"/>
</dbReference>
<dbReference type="EMBL" id="SLWU01000014">
    <property type="protein sequence ID" value="TCO63558.1"/>
    <property type="molecule type" value="Genomic_DNA"/>
</dbReference>
<dbReference type="PANTHER" id="PTHR13754:SF13">
    <property type="entry name" value="METALLO-BETA-LACTAMASE SUPERFAMILY PROTEIN (AFU_ORTHOLOGUE AFUA_3G07630)"/>
    <property type="match status" value="1"/>
</dbReference>
<name>A0A117KVV2_9THEO</name>
<organism evidence="3 5">
    <name type="scientific">Caldanaerobacter subterraneus</name>
    <dbReference type="NCBI Taxonomy" id="911092"/>
    <lineage>
        <taxon>Bacteria</taxon>
        <taxon>Bacillati</taxon>
        <taxon>Bacillota</taxon>
        <taxon>Clostridia</taxon>
        <taxon>Thermoanaerobacterales</taxon>
        <taxon>Thermoanaerobacteraceae</taxon>
        <taxon>Caldanaerobacter</taxon>
    </lineage>
</organism>
<comment type="caution">
    <text evidence="3">The sequence shown here is derived from an EMBL/GenBank/DDBJ whole genome shotgun (WGS) entry which is preliminary data.</text>
</comment>
<evidence type="ECO:0000259" key="1">
    <source>
        <dbReference type="SMART" id="SM00849"/>
    </source>
</evidence>
<dbReference type="PANTHER" id="PTHR13754">
    <property type="entry name" value="METALLO-BETA-LACTAMASE SUPERFAMILY PROTEIN"/>
    <property type="match status" value="1"/>
</dbReference>
<dbReference type="AlphaFoldDB" id="A0A117KVV2"/>
<dbReference type="Proteomes" id="UP000294886">
    <property type="component" value="Unassembled WGS sequence"/>
</dbReference>
<evidence type="ECO:0000313" key="5">
    <source>
        <dbReference type="Proteomes" id="UP000294886"/>
    </source>
</evidence>
<dbReference type="InterPro" id="IPR036866">
    <property type="entry name" value="RibonucZ/Hydroxyglut_hydro"/>
</dbReference>
<feature type="domain" description="Metallo-beta-lactamase" evidence="1">
    <location>
        <begin position="20"/>
        <end position="243"/>
    </location>
</feature>
<gene>
    <name evidence="2" type="ORF">DEA61_11125</name>
    <name evidence="3" type="ORF">EV203_11413</name>
</gene>
<evidence type="ECO:0000313" key="3">
    <source>
        <dbReference type="EMBL" id="TCO63558.1"/>
    </source>
</evidence>
<reference evidence="3 5" key="2">
    <citation type="submission" date="2019-03" db="EMBL/GenBank/DDBJ databases">
        <title>Genomic Encyclopedia of Type Strains, Phase IV (KMG-IV): sequencing the most valuable type-strain genomes for metagenomic binning, comparative biology and taxonomic classification.</title>
        <authorList>
            <person name="Goeker M."/>
        </authorList>
    </citation>
    <scope>NUCLEOTIDE SEQUENCE [LARGE SCALE GENOMIC DNA]</scope>
    <source>
        <strain evidence="3 5">DSM 13054</strain>
    </source>
</reference>
<dbReference type="InterPro" id="IPR052926">
    <property type="entry name" value="Metallo-beta-lactamase_dom"/>
</dbReference>
<dbReference type="InterPro" id="IPR041712">
    <property type="entry name" value="DHPS-like_MBL-fold"/>
</dbReference>
<proteinExistence type="predicted"/>
<evidence type="ECO:0000313" key="4">
    <source>
        <dbReference type="Proteomes" id="UP000264445"/>
    </source>
</evidence>
<dbReference type="SUPFAM" id="SSF56281">
    <property type="entry name" value="Metallo-hydrolase/oxidoreductase"/>
    <property type="match status" value="1"/>
</dbReference>
<dbReference type="GO" id="GO:0016787">
    <property type="term" value="F:hydrolase activity"/>
    <property type="evidence" value="ECO:0007669"/>
    <property type="project" value="UniProtKB-KW"/>
</dbReference>
<dbReference type="CDD" id="cd07713">
    <property type="entry name" value="DHPS-like_MBL-fold"/>
    <property type="match status" value="1"/>
</dbReference>
<reference evidence="2 4" key="1">
    <citation type="journal article" date="2018" name="Nat. Biotechnol.">
        <title>A standardized bacterial taxonomy based on genome phylogeny substantially revises the tree of life.</title>
        <authorList>
            <person name="Parks D.H."/>
            <person name="Chuvochina M."/>
            <person name="Waite D.W."/>
            <person name="Rinke C."/>
            <person name="Skarshewski A."/>
            <person name="Chaumeil P.A."/>
            <person name="Hugenholtz P."/>
        </authorList>
    </citation>
    <scope>NUCLEOTIDE SEQUENCE [LARGE SCALE GENOMIC DNA]</scope>
    <source>
        <strain evidence="2">UBA12544</strain>
    </source>
</reference>
<evidence type="ECO:0000313" key="2">
    <source>
        <dbReference type="EMBL" id="HBT50303.1"/>
    </source>
</evidence>
<dbReference type="EMBL" id="DOLB01000164">
    <property type="protein sequence ID" value="HBT50303.1"/>
    <property type="molecule type" value="Genomic_DNA"/>
</dbReference>